<dbReference type="Proteomes" id="UP000269721">
    <property type="component" value="Unassembled WGS sequence"/>
</dbReference>
<evidence type="ECO:0000313" key="2">
    <source>
        <dbReference type="EMBL" id="RKO91074.1"/>
    </source>
</evidence>
<gene>
    <name evidence="2" type="ORF">BDK51DRAFT_49937</name>
</gene>
<name>A0A4P9WEP3_9FUNG</name>
<accession>A0A4P9WEP3</accession>
<feature type="region of interest" description="Disordered" evidence="1">
    <location>
        <begin position="77"/>
        <end position="175"/>
    </location>
</feature>
<protein>
    <submittedName>
        <fullName evidence="2">Uncharacterized protein</fullName>
    </submittedName>
</protein>
<dbReference type="EMBL" id="KZ995242">
    <property type="protein sequence ID" value="RKO91074.1"/>
    <property type="molecule type" value="Genomic_DNA"/>
</dbReference>
<reference evidence="3" key="1">
    <citation type="journal article" date="2018" name="Nat. Microbiol.">
        <title>Leveraging single-cell genomics to expand the fungal tree of life.</title>
        <authorList>
            <person name="Ahrendt S.R."/>
            <person name="Quandt C.A."/>
            <person name="Ciobanu D."/>
            <person name="Clum A."/>
            <person name="Salamov A."/>
            <person name="Andreopoulos B."/>
            <person name="Cheng J.F."/>
            <person name="Woyke T."/>
            <person name="Pelin A."/>
            <person name="Henrissat B."/>
            <person name="Reynolds N.K."/>
            <person name="Benny G.L."/>
            <person name="Smith M.E."/>
            <person name="James T.Y."/>
            <person name="Grigoriev I.V."/>
        </authorList>
    </citation>
    <scope>NUCLEOTIDE SEQUENCE [LARGE SCALE GENOMIC DNA]</scope>
</reference>
<dbReference type="AlphaFoldDB" id="A0A4P9WEP3"/>
<feature type="compositionally biased region" description="Acidic residues" evidence="1">
    <location>
        <begin position="138"/>
        <end position="161"/>
    </location>
</feature>
<sequence>MTNGATTTTGTTNTPLILTPTVAIVNIPPPAMTTTATTTTTTSNRNLAAELGDIQSLSAWFLLQRARAALGEAVRRAAAMGPPQQQQPQQQPARPVSPPRRGWLSADREWEDDDEDGDGEGEDEGEIGAWEDVSGWWGDDENRDVDVEVEVEEEEDGDGDGDGGGGGGDVWARRWSGRGGEAEDLLDFLRRHALIGGRGDDEDPDDDDDTDVPELVSVRRFRAVSSIGVRHHAQADDGGAVDANGDEAADGVGVQMDAEGVDDALDCDGSGAGTVAWPRAATSPAGAVRPIGCRWEAFSKELTGGGRRVGAVIRPAWVDAGGCCVGRCPGRRFGNDANTIMRREGVLSKSSSKPTIVQRWKRMPVDLAFARKPLGGSGDEDEWRGGHAGIVTALTAPPRALLRPSSLPPSDNSPPDSSASLPAASRILSTASVPATQMCTLHPSRAVLL</sequence>
<proteinExistence type="predicted"/>
<keyword evidence="3" id="KW-1185">Reference proteome</keyword>
<evidence type="ECO:0000256" key="1">
    <source>
        <dbReference type="SAM" id="MobiDB-lite"/>
    </source>
</evidence>
<feature type="compositionally biased region" description="Low complexity" evidence="1">
    <location>
        <begin position="77"/>
        <end position="94"/>
    </location>
</feature>
<feature type="compositionally biased region" description="Acidic residues" evidence="1">
    <location>
        <begin position="109"/>
        <end position="126"/>
    </location>
</feature>
<organism evidence="2 3">
    <name type="scientific">Blyttiomyces helicus</name>
    <dbReference type="NCBI Taxonomy" id="388810"/>
    <lineage>
        <taxon>Eukaryota</taxon>
        <taxon>Fungi</taxon>
        <taxon>Fungi incertae sedis</taxon>
        <taxon>Chytridiomycota</taxon>
        <taxon>Chytridiomycota incertae sedis</taxon>
        <taxon>Chytridiomycetes</taxon>
        <taxon>Chytridiomycetes incertae sedis</taxon>
        <taxon>Blyttiomyces</taxon>
    </lineage>
</organism>
<feature type="region of interest" description="Disordered" evidence="1">
    <location>
        <begin position="400"/>
        <end position="421"/>
    </location>
</feature>
<evidence type="ECO:0000313" key="3">
    <source>
        <dbReference type="Proteomes" id="UP000269721"/>
    </source>
</evidence>